<sequence>MPNKFQKECFDAHNDYRRQHGAPALKWSSKLANDADKWAKDLAKRGVIQHASSRDQGENIGYKSGGELSGQRAAEMWYEEIKDYRFASPSFGSKTGHFTQVIWVGSREFGVAKATAKNGAQYVVARYYPAGNVMGHFPENVKPGGSKVSKADKEAAAGSKPKNLKKDILDTHNNYRRQHGAPPLQWSSKLASGAEQWAKQLAKQNKIQHGTGEFGENIAFMSGSDLTGKKTTEMWYEEESKYNYRSAQFSTSTGHFTQVVWAGSTQMGAGRAVSSSGAQFVVARYSPAGNVRGKFEENVRPKGTSPVGGGGSNQGCQYSKLFEAIDKLIMDSTKLHTRKPCFAYRSYNAGLSAIFVVALFRGPRFSTSKQKVEAANCNAQNRTGKENLKELKGVKIHQYQTEAEVPKRFSLKDDGIGPITTPCFDMRKFDSLYSLGVHSQKLPEPEYARKQLMHVSPSSTSLFGLYLDFEELPENVKEDLQQELLMVHNRYRKKHGVPLLQWSNELTEGAKLWAEEVGRRREVRSFGSPEYGENIIVVDGQNISGGVATDLWYDEIKNYNFREPELNNKTGHFTQVVWASSRFVGAAKITTSDGRCVVIARYFPPGNTHEDLVKNVKPTRSQSQTDLPGHNQDVFTHGPIPKDIREQLTTMDSNEQDSPKSRKKKHDRKTTCILQ</sequence>
<dbReference type="PROSITE" id="PS01009">
    <property type="entry name" value="CRISP_1"/>
    <property type="match status" value="3"/>
</dbReference>
<reference evidence="1" key="1">
    <citation type="submission" date="2020-04" db="EMBL/GenBank/DDBJ databases">
        <authorList>
            <person name="Alioto T."/>
            <person name="Alioto T."/>
            <person name="Gomez Garrido J."/>
        </authorList>
    </citation>
    <scope>NUCLEOTIDE SEQUENCE</scope>
    <source>
        <strain evidence="1">A484AB</strain>
    </source>
</reference>
<dbReference type="Pfam" id="PF00188">
    <property type="entry name" value="CAP"/>
    <property type="match status" value="3"/>
</dbReference>
<dbReference type="PRINTS" id="PR00838">
    <property type="entry name" value="V5ALLERGEN"/>
</dbReference>
<name>A0A7D9DUB4_PARCT</name>
<dbReference type="Proteomes" id="UP001152795">
    <property type="component" value="Unassembled WGS sequence"/>
</dbReference>
<gene>
    <name evidence="1" type="ORF">PACLA_8A064149</name>
</gene>
<dbReference type="CDD" id="cd05382">
    <property type="entry name" value="CAP_GAPR1-like"/>
    <property type="match status" value="3"/>
</dbReference>
<dbReference type="InterPro" id="IPR014044">
    <property type="entry name" value="CAP_dom"/>
</dbReference>
<dbReference type="SMART" id="SM00198">
    <property type="entry name" value="SCP"/>
    <property type="match status" value="3"/>
</dbReference>
<dbReference type="InterPro" id="IPR035940">
    <property type="entry name" value="CAP_sf"/>
</dbReference>
<dbReference type="InterPro" id="IPR002413">
    <property type="entry name" value="V5_allergen-like"/>
</dbReference>
<organism evidence="1 2">
    <name type="scientific">Paramuricea clavata</name>
    <name type="common">Red gorgonian</name>
    <name type="synonym">Violescent sea-whip</name>
    <dbReference type="NCBI Taxonomy" id="317549"/>
    <lineage>
        <taxon>Eukaryota</taxon>
        <taxon>Metazoa</taxon>
        <taxon>Cnidaria</taxon>
        <taxon>Anthozoa</taxon>
        <taxon>Octocorallia</taxon>
        <taxon>Malacalcyonacea</taxon>
        <taxon>Plexauridae</taxon>
        <taxon>Paramuricea</taxon>
    </lineage>
</organism>
<dbReference type="InterPro" id="IPR001283">
    <property type="entry name" value="CRISP-related"/>
</dbReference>
<accession>A0A7D9DUB4</accession>
<evidence type="ECO:0000313" key="2">
    <source>
        <dbReference type="Proteomes" id="UP001152795"/>
    </source>
</evidence>
<dbReference type="FunFam" id="3.40.33.10:FF:000002">
    <property type="entry name" value="Golgi-associated plant pathogenesis-related protein 1"/>
    <property type="match status" value="3"/>
</dbReference>
<dbReference type="OrthoDB" id="337038at2759"/>
<comment type="caution">
    <text evidence="1">The sequence shown here is derived from an EMBL/GenBank/DDBJ whole genome shotgun (WGS) entry which is preliminary data.</text>
</comment>
<dbReference type="AlphaFoldDB" id="A0A7D9DUB4"/>
<proteinExistence type="predicted"/>
<dbReference type="InterPro" id="IPR018244">
    <property type="entry name" value="Allrgn_V5/Tpx1_CS"/>
</dbReference>
<protein>
    <submittedName>
        <fullName evidence="1">Golgi-associated plant pathogenesis-related 1</fullName>
    </submittedName>
</protein>
<dbReference type="PRINTS" id="PR00837">
    <property type="entry name" value="V5TPXLIKE"/>
</dbReference>
<dbReference type="InterPro" id="IPR034113">
    <property type="entry name" value="SCP_GAPR1-like"/>
</dbReference>
<keyword evidence="2" id="KW-1185">Reference proteome</keyword>
<dbReference type="Gene3D" id="3.40.33.10">
    <property type="entry name" value="CAP"/>
    <property type="match status" value="3"/>
</dbReference>
<evidence type="ECO:0000313" key="1">
    <source>
        <dbReference type="EMBL" id="CAB3992905.1"/>
    </source>
</evidence>
<dbReference type="PANTHER" id="PTHR10334">
    <property type="entry name" value="CYSTEINE-RICH SECRETORY PROTEIN-RELATED"/>
    <property type="match status" value="1"/>
</dbReference>
<dbReference type="EMBL" id="CACRXK020002147">
    <property type="protein sequence ID" value="CAB3992905.1"/>
    <property type="molecule type" value="Genomic_DNA"/>
</dbReference>
<dbReference type="SUPFAM" id="SSF55797">
    <property type="entry name" value="PR-1-like"/>
    <property type="match status" value="3"/>
</dbReference>
<dbReference type="GO" id="GO:0005576">
    <property type="term" value="C:extracellular region"/>
    <property type="evidence" value="ECO:0007669"/>
    <property type="project" value="InterPro"/>
</dbReference>